<protein>
    <submittedName>
        <fullName evidence="1">Beta-propeller domain-containing protein</fullName>
    </submittedName>
</protein>
<reference evidence="1 2" key="1">
    <citation type="submission" date="2024-06" db="EMBL/GenBank/DDBJ databases">
        <authorList>
            <person name="Li F."/>
        </authorList>
    </citation>
    <scope>NUCLEOTIDE SEQUENCE [LARGE SCALE GENOMIC DNA]</scope>
    <source>
        <strain evidence="1 2">GXAS 311</strain>
    </source>
</reference>
<evidence type="ECO:0000313" key="2">
    <source>
        <dbReference type="Proteomes" id="UP001548189"/>
    </source>
</evidence>
<gene>
    <name evidence="1" type="ORF">ABVT43_11480</name>
</gene>
<keyword evidence="2" id="KW-1185">Reference proteome</keyword>
<dbReference type="Pfam" id="PF09826">
    <property type="entry name" value="Beta_propel"/>
    <property type="match status" value="1"/>
</dbReference>
<organism evidence="1 2">
    <name type="scientific">Aliikangiella maris</name>
    <dbReference type="NCBI Taxonomy" id="3162458"/>
    <lineage>
        <taxon>Bacteria</taxon>
        <taxon>Pseudomonadati</taxon>
        <taxon>Pseudomonadota</taxon>
        <taxon>Gammaproteobacteria</taxon>
        <taxon>Oceanospirillales</taxon>
        <taxon>Pleioneaceae</taxon>
        <taxon>Aliikangiella</taxon>
    </lineage>
</organism>
<name>A0ABV2BUX5_9GAMM</name>
<dbReference type="InterPro" id="IPR019198">
    <property type="entry name" value="Beta_propeller_containing"/>
</dbReference>
<accession>A0ABV2BUX5</accession>
<comment type="caution">
    <text evidence="1">The sequence shown here is derived from an EMBL/GenBank/DDBJ whole genome shotgun (WGS) entry which is preliminary data.</text>
</comment>
<sequence length="696" mass="78651">MVMLVHLTRWLAYHLSAWLILGILFACGGSKKPVESEINTDYSALHLAKVKDSKLVKVSDEKFTHYLKNGLRLQLKKQAEILKLAETDLAGDYQSRFSITNTHEAGVDEADRLKFDGDYLYVMNDDYFPADIEQPANSSQSTNSGIRIVKVNSQTAQHEEIAFLPYDNQDLRLQGMYLNQNNASRSLVTIAASRLYIWNDVWADIDWRWRTGKSELRLYHVDTPEDLAGNPQESWKLEIEGNYEGSRRVGNRLYLITHFIPQIESLVLGAVSEADKKFNEKEILKASLFDLLPHYQINDGPLTRLVEPDDCLIYDNVGENEGFADFVTVSEINLQTRTVESSICVNTQLDGIYASSNSLFLGASQWIDGNAEGNSQANEQTSDQTELQIQNQQISSFHQFDLDEAGLRYRATGMVKGALGWNDPSFFMSEYQGDFRVVTSTWQDDEQVHHLTVLRANAQHELTAIAQIPNDSQPQKIGKPGESIFAVRFINDKAYIVTFEQTDPLYQIDLSDPHHPEIISALEMPGFARYLHPLSEEWLLGIGHQVENEQVGGIKLELYQIPLNGEPQIKDTLVIGEQGSWSEALHDLRSISLLRINSDKLRIAIPVNRSEKQGSGMTQWADSGLYVFDIDGFDNLTLQLNLAGRLITETRSTTQQYAKNWGVGRSLLLPKSVYYLQGNQLTGRLYSEIMLTGLTK</sequence>
<dbReference type="Proteomes" id="UP001548189">
    <property type="component" value="Unassembled WGS sequence"/>
</dbReference>
<evidence type="ECO:0000313" key="1">
    <source>
        <dbReference type="EMBL" id="MET1255748.1"/>
    </source>
</evidence>
<dbReference type="EMBL" id="JBEVCJ010000013">
    <property type="protein sequence ID" value="MET1255748.1"/>
    <property type="molecule type" value="Genomic_DNA"/>
</dbReference>
<dbReference type="RefSeq" id="WP_353896334.1">
    <property type="nucleotide sequence ID" value="NZ_JBEVCJ010000013.1"/>
</dbReference>
<proteinExistence type="predicted"/>